<evidence type="ECO:0000256" key="1">
    <source>
        <dbReference type="SAM" id="MobiDB-lite"/>
    </source>
</evidence>
<dbReference type="Proteomes" id="UP001055115">
    <property type="component" value="Unassembled WGS sequence"/>
</dbReference>
<feature type="region of interest" description="Disordered" evidence="1">
    <location>
        <begin position="1"/>
        <end position="37"/>
    </location>
</feature>
<dbReference type="AlphaFoldDB" id="A0AA37PGY8"/>
<sequence>MPQLHVLSCRERHPESSLPPEEDETNTDDGTDSDDEMDVDEAIGKLTAYAFIVQREVADKFDIHPLVRLVMRNWLREGGKEEQQATETIHWLSKKFPWPRHENRDTWMAYLPHAQAALQVRDRCTEDEALWDLLSITGESNNLLGKYGESEQMHRQTLELCKKMLGPENPSTLTSMNNLAHVLDSQGKYDEAEQIHRQTLELREKVLGPQYPSTLGTRRN</sequence>
<dbReference type="PANTHER" id="PTHR46082:SF6">
    <property type="entry name" value="AAA+ ATPASE DOMAIN-CONTAINING PROTEIN-RELATED"/>
    <property type="match status" value="1"/>
</dbReference>
<dbReference type="Gene3D" id="1.25.40.10">
    <property type="entry name" value="Tetratricopeptide repeat domain"/>
    <property type="match status" value="1"/>
</dbReference>
<feature type="compositionally biased region" description="Acidic residues" evidence="1">
    <location>
        <begin position="20"/>
        <end position="37"/>
    </location>
</feature>
<evidence type="ECO:0000313" key="3">
    <source>
        <dbReference type="Proteomes" id="UP001055115"/>
    </source>
</evidence>
<dbReference type="PANTHER" id="PTHR46082">
    <property type="entry name" value="ATP/GTP-BINDING PROTEIN-RELATED"/>
    <property type="match status" value="1"/>
</dbReference>
<gene>
    <name evidence="2" type="ORF">ColSpa_12220</name>
</gene>
<accession>A0AA37PGY8</accession>
<evidence type="ECO:0000313" key="2">
    <source>
        <dbReference type="EMBL" id="GKT52039.1"/>
    </source>
</evidence>
<dbReference type="InterPro" id="IPR053137">
    <property type="entry name" value="NLR-like"/>
</dbReference>
<dbReference type="SUPFAM" id="SSF48452">
    <property type="entry name" value="TPR-like"/>
    <property type="match status" value="1"/>
</dbReference>
<dbReference type="SMART" id="SM00028">
    <property type="entry name" value="TPR"/>
    <property type="match status" value="2"/>
</dbReference>
<reference evidence="2 3" key="1">
    <citation type="submission" date="2022-03" db="EMBL/GenBank/DDBJ databases">
        <title>Genome data of Colletotrichum spp.</title>
        <authorList>
            <person name="Utami Y.D."/>
            <person name="Hiruma K."/>
        </authorList>
    </citation>
    <scope>NUCLEOTIDE SEQUENCE [LARGE SCALE GENOMIC DNA]</scope>
    <source>
        <strain evidence="2 3">MAFF 239500</strain>
    </source>
</reference>
<dbReference type="Pfam" id="PF13424">
    <property type="entry name" value="TPR_12"/>
    <property type="match status" value="1"/>
</dbReference>
<protein>
    <submittedName>
        <fullName evidence="2">Kinesin light chain</fullName>
    </submittedName>
</protein>
<name>A0AA37PGY8_9PEZI</name>
<comment type="caution">
    <text evidence="2">The sequence shown here is derived from an EMBL/GenBank/DDBJ whole genome shotgun (WGS) entry which is preliminary data.</text>
</comment>
<dbReference type="InterPro" id="IPR019734">
    <property type="entry name" value="TPR_rpt"/>
</dbReference>
<dbReference type="GeneID" id="73333022"/>
<dbReference type="EMBL" id="BQXU01000059">
    <property type="protein sequence ID" value="GKT52039.1"/>
    <property type="molecule type" value="Genomic_DNA"/>
</dbReference>
<dbReference type="RefSeq" id="XP_049134389.1">
    <property type="nucleotide sequence ID" value="XM_049278432.1"/>
</dbReference>
<proteinExistence type="predicted"/>
<dbReference type="InterPro" id="IPR011990">
    <property type="entry name" value="TPR-like_helical_dom_sf"/>
</dbReference>
<organism evidence="2 3">
    <name type="scientific">Colletotrichum spaethianum</name>
    <dbReference type="NCBI Taxonomy" id="700344"/>
    <lineage>
        <taxon>Eukaryota</taxon>
        <taxon>Fungi</taxon>
        <taxon>Dikarya</taxon>
        <taxon>Ascomycota</taxon>
        <taxon>Pezizomycotina</taxon>
        <taxon>Sordariomycetes</taxon>
        <taxon>Hypocreomycetidae</taxon>
        <taxon>Glomerellales</taxon>
        <taxon>Glomerellaceae</taxon>
        <taxon>Colletotrichum</taxon>
        <taxon>Colletotrichum spaethianum species complex</taxon>
    </lineage>
</organism>
<keyword evidence="3" id="KW-1185">Reference proteome</keyword>